<evidence type="ECO:0000256" key="3">
    <source>
        <dbReference type="RuleBase" id="RU003694"/>
    </source>
</evidence>
<protein>
    <recommendedName>
        <fullName evidence="5">Ketosynthase family 3 (KS3) domain-containing protein</fullName>
    </recommendedName>
</protein>
<dbReference type="InterPro" id="IPR020841">
    <property type="entry name" value="PKS_Beta-ketoAc_synthase_dom"/>
</dbReference>
<evidence type="ECO:0000256" key="2">
    <source>
        <dbReference type="ARBA" id="ARBA00022553"/>
    </source>
</evidence>
<dbReference type="Pfam" id="PF02801">
    <property type="entry name" value="Ketoacyl-synt_C"/>
    <property type="match status" value="1"/>
</dbReference>
<keyword evidence="4" id="KW-0732">Signal</keyword>
<comment type="caution">
    <text evidence="6">The sequence shown here is derived from an EMBL/GenBank/DDBJ whole genome shotgun (WGS) entry which is preliminary data.</text>
</comment>
<evidence type="ECO:0000313" key="6">
    <source>
        <dbReference type="EMBL" id="CAK9041421.1"/>
    </source>
</evidence>
<feature type="signal peptide" evidence="4">
    <location>
        <begin position="1"/>
        <end position="18"/>
    </location>
</feature>
<dbReference type="SUPFAM" id="SSF53901">
    <property type="entry name" value="Thiolase-like"/>
    <property type="match status" value="2"/>
</dbReference>
<name>A0ABP0LRM9_9DINO</name>
<dbReference type="PANTHER" id="PTHR43775">
    <property type="entry name" value="FATTY ACID SYNTHASE"/>
    <property type="match status" value="1"/>
</dbReference>
<dbReference type="InterPro" id="IPR050091">
    <property type="entry name" value="PKS_NRPS_Biosynth_Enz"/>
</dbReference>
<evidence type="ECO:0000256" key="4">
    <source>
        <dbReference type="SAM" id="SignalP"/>
    </source>
</evidence>
<proteinExistence type="inferred from homology"/>
<feature type="chain" id="PRO_5046687882" description="Ketosynthase family 3 (KS3) domain-containing protein" evidence="4">
    <location>
        <begin position="19"/>
        <end position="1185"/>
    </location>
</feature>
<keyword evidence="2" id="KW-0597">Phosphoprotein</keyword>
<dbReference type="InterPro" id="IPR014030">
    <property type="entry name" value="Ketoacyl_synth_N"/>
</dbReference>
<dbReference type="InterPro" id="IPR016039">
    <property type="entry name" value="Thiolase-like"/>
</dbReference>
<accession>A0ABP0LRM9</accession>
<sequence>MVLVFALVFALVLARSRADFETWDPVPFRPISANSADEIPVGLEERRRVLAEREAFLLQAGLQVQEWKHLLANRSREVRCRKEIFRRHWADQEVAVLHLIVFRLVQIQATAEVDVAGRSPPHGSANVGVEVIVCIKNLKAVAGDFPVHDVLRALTVLPVTNICRTAEPGTDVLDRLATFLDEAPKSSTLYLVVFATNVFFNDLPDRSGPEAIRARYQALSPSLGEASGHVVVGTARFCGEACEVEDPPYLDASGLLGPKQSLQRLVHSLMHESQSLPSGQSPDLSHLLRSYIRKSFKQTTETSWGPSIVLDREQSIFGHFGEVASGLCADGRNWCSMAKPCCAISNRFRHLHEAFYGRYTVEECAVVRDDGKEPKQWPILWSGDGTAKWMYLLALDALAVSCQPVARLVLLSHPKDHLERLFSAFEATQTPGSIAPRAWKSKSSTMMAVQACMILFYLTALLLGGLDSVREVQAPPSSSRQLGEKRYFGAKWDLSEYYEENCGGDDFKVYSTHLSVLYRSYDVAADFDYMYFGFSQEESHQLDQRARLLCEGHAEALSSNKDRWEDKWRRSDKPCDWGLFCGLSGLPEIGCWSSWSSYTRSTPTVILGKVAEGLNFAGPARAVDTDDSSGLVACDMACHHLKSGLTSVALASSASWISSPCQLALHCAEGLASRSGRTRCFDQSGDGFTLGEGCVVLRLQPQQKSTWQIVGSAVNSRGPDVKLVSAPSSAAMVDLMAQAQRDAGVPFAVVDAVETSSKGALSDALELKVLQQALAHGERHKAPVVASCAKATWGHLGACSGLASLARTLLLLGKSLYGPQLHLHQLLALEEAPRLSFLTEAIGATATTQLASVAAFGTGTNAQQLVSVKYPHKALGRPKRVSWWPTESRQKDVIVMSSGFYVVGTMTSWKDGLLLSPSEDDERSERSFACVVTLRQTGWEKFQIWLDRDPQCVLHPGNLEISDSIVLGPDDGVSRSQSWKIVGQPGDRFELRLQVNGKYKRVSWQKVSLTPFPPEYSSLSLIGDHSFWEFEAMSREEGGDVFEAEIKLLKEKNEFQIYVDEDFDQGFYPAWDLRAEPSKEGTDSGGPQIGHCGSRWLGPWEELLHLWDAGRAHPMLGAGPSEGFIGSMSAFRRLTWRPWRGHKDTMSLARGTTLRPVRSSCLALLVRGLPRCGLEVKLEILSRFC</sequence>
<dbReference type="PANTHER" id="PTHR43775:SF37">
    <property type="entry name" value="SI:DKEY-61P9.11"/>
    <property type="match status" value="1"/>
</dbReference>
<evidence type="ECO:0000259" key="5">
    <source>
        <dbReference type="PROSITE" id="PS52004"/>
    </source>
</evidence>
<feature type="domain" description="Ketosynthase family 3 (KS3)" evidence="5">
    <location>
        <begin position="450"/>
        <end position="869"/>
    </location>
</feature>
<dbReference type="InterPro" id="IPR014031">
    <property type="entry name" value="Ketoacyl_synth_C"/>
</dbReference>
<dbReference type="Proteomes" id="UP001642484">
    <property type="component" value="Unassembled WGS sequence"/>
</dbReference>
<evidence type="ECO:0000313" key="7">
    <source>
        <dbReference type="Proteomes" id="UP001642484"/>
    </source>
</evidence>
<dbReference type="EMBL" id="CAXAMN010013669">
    <property type="protein sequence ID" value="CAK9041421.1"/>
    <property type="molecule type" value="Genomic_DNA"/>
</dbReference>
<dbReference type="Gene3D" id="3.40.47.10">
    <property type="match status" value="1"/>
</dbReference>
<dbReference type="PROSITE" id="PS52004">
    <property type="entry name" value="KS3_2"/>
    <property type="match status" value="1"/>
</dbReference>
<keyword evidence="7" id="KW-1185">Reference proteome</keyword>
<dbReference type="SMART" id="SM00825">
    <property type="entry name" value="PKS_KS"/>
    <property type="match status" value="1"/>
</dbReference>
<organism evidence="6 7">
    <name type="scientific">Durusdinium trenchii</name>
    <dbReference type="NCBI Taxonomy" id="1381693"/>
    <lineage>
        <taxon>Eukaryota</taxon>
        <taxon>Sar</taxon>
        <taxon>Alveolata</taxon>
        <taxon>Dinophyceae</taxon>
        <taxon>Suessiales</taxon>
        <taxon>Symbiodiniaceae</taxon>
        <taxon>Durusdinium</taxon>
    </lineage>
</organism>
<evidence type="ECO:0000256" key="1">
    <source>
        <dbReference type="ARBA" id="ARBA00022450"/>
    </source>
</evidence>
<dbReference type="Pfam" id="PF00109">
    <property type="entry name" value="ketoacyl-synt"/>
    <property type="match status" value="1"/>
</dbReference>
<reference evidence="6 7" key="1">
    <citation type="submission" date="2024-02" db="EMBL/GenBank/DDBJ databases">
        <authorList>
            <person name="Chen Y."/>
            <person name="Shah S."/>
            <person name="Dougan E. K."/>
            <person name="Thang M."/>
            <person name="Chan C."/>
        </authorList>
    </citation>
    <scope>NUCLEOTIDE SEQUENCE [LARGE SCALE GENOMIC DNA]</scope>
</reference>
<keyword evidence="1" id="KW-0596">Phosphopantetheine</keyword>
<gene>
    <name evidence="6" type="ORF">CCMP2556_LOCUS22198</name>
</gene>
<comment type="similarity">
    <text evidence="3">Belongs to the thiolase-like superfamily. Beta-ketoacyl-ACP synthases family.</text>
</comment>
<keyword evidence="3" id="KW-0808">Transferase</keyword>